<dbReference type="Gene3D" id="3.10.580.10">
    <property type="entry name" value="CBS-domain"/>
    <property type="match status" value="1"/>
</dbReference>
<dbReference type="InterPro" id="IPR005892">
    <property type="entry name" value="Gly-betaine_transp_ATP-bd"/>
</dbReference>
<dbReference type="NCBIfam" id="TIGR01186">
    <property type="entry name" value="proV"/>
    <property type="match status" value="1"/>
</dbReference>
<dbReference type="InterPro" id="IPR046342">
    <property type="entry name" value="CBS_dom_sf"/>
</dbReference>
<evidence type="ECO:0000256" key="1">
    <source>
        <dbReference type="ARBA" id="ARBA00005417"/>
    </source>
</evidence>
<dbReference type="GO" id="GO:0016887">
    <property type="term" value="F:ATP hydrolysis activity"/>
    <property type="evidence" value="ECO:0007669"/>
    <property type="project" value="InterPro"/>
</dbReference>
<evidence type="ECO:0000256" key="3">
    <source>
        <dbReference type="ARBA" id="ARBA00022737"/>
    </source>
</evidence>
<dbReference type="PANTHER" id="PTHR43117:SF4">
    <property type="entry name" value="OSMOPROTECTANT IMPORT ATP-BINDING PROTEIN OSMV"/>
    <property type="match status" value="1"/>
</dbReference>
<evidence type="ECO:0000256" key="6">
    <source>
        <dbReference type="ARBA" id="ARBA00066388"/>
    </source>
</evidence>
<dbReference type="GO" id="GO:0016020">
    <property type="term" value="C:membrane"/>
    <property type="evidence" value="ECO:0007669"/>
    <property type="project" value="InterPro"/>
</dbReference>
<evidence type="ECO:0000256" key="7">
    <source>
        <dbReference type="PROSITE-ProRule" id="PRU00703"/>
    </source>
</evidence>
<dbReference type="PANTHER" id="PTHR43117">
    <property type="entry name" value="OSMOPROTECTANT IMPORT ATP-BINDING PROTEIN OSMV"/>
    <property type="match status" value="1"/>
</dbReference>
<evidence type="ECO:0000259" key="9">
    <source>
        <dbReference type="PROSITE" id="PS51371"/>
    </source>
</evidence>
<reference evidence="10" key="1">
    <citation type="submission" date="2016-12" db="EMBL/GenBank/DDBJ databases">
        <title>Genome sequence of Streptomyces antioxidans MUSC 164.</title>
        <authorList>
            <person name="Lee L.-H."/>
            <person name="Ser H.-L."/>
        </authorList>
    </citation>
    <scope>NUCLEOTIDE SEQUENCE [LARGE SCALE GENOMIC DNA]</scope>
    <source>
        <strain evidence="10">MUSC 164</strain>
    </source>
</reference>
<dbReference type="EMBL" id="LAKD02000001">
    <property type="protein sequence ID" value="OPF84518.1"/>
    <property type="molecule type" value="Genomic_DNA"/>
</dbReference>
<dbReference type="Gene3D" id="3.40.50.300">
    <property type="entry name" value="P-loop containing nucleotide triphosphate hydrolases"/>
    <property type="match status" value="1"/>
</dbReference>
<dbReference type="Proteomes" id="UP000033615">
    <property type="component" value="Unassembled WGS sequence"/>
</dbReference>
<dbReference type="SUPFAM" id="SSF52540">
    <property type="entry name" value="P-loop containing nucleoside triphosphate hydrolases"/>
    <property type="match status" value="1"/>
</dbReference>
<proteinExistence type="inferred from homology"/>
<keyword evidence="3" id="KW-0677">Repeat</keyword>
<keyword evidence="7" id="KW-0129">CBS domain</keyword>
<comment type="similarity">
    <text evidence="1">Belongs to the ABC transporter superfamily.</text>
</comment>
<dbReference type="PROSITE" id="PS50893">
    <property type="entry name" value="ABC_TRANSPORTER_2"/>
    <property type="match status" value="1"/>
</dbReference>
<protein>
    <recommendedName>
        <fullName evidence="6">ABC-type quaternary amine transporter</fullName>
        <ecNumber evidence="6">7.6.2.9</ecNumber>
    </recommendedName>
</protein>
<dbReference type="FunFam" id="3.40.50.300:FF:000425">
    <property type="entry name" value="Probable ABC transporter, ATP-binding subunit"/>
    <property type="match status" value="1"/>
</dbReference>
<evidence type="ECO:0000313" key="11">
    <source>
        <dbReference type="Proteomes" id="UP000033615"/>
    </source>
</evidence>
<evidence type="ECO:0000259" key="8">
    <source>
        <dbReference type="PROSITE" id="PS50893"/>
    </source>
</evidence>
<dbReference type="Pfam" id="PF00571">
    <property type="entry name" value="CBS"/>
    <property type="match status" value="1"/>
</dbReference>
<sequence>MIRFEHVTKRYADGTTAVDDLSFEVSEGELVTLVGPSGCGKTTTMKMVNRLIEPTSGRILVDGEDIAAADPVALRRRIGYVIQQVGLFPHKTVLENTSTVPHLLGWQRKKGRERAAELLDLVGLDPSVYGDRYPDQLSGGQRQRVGVARALAADPPVLLMDEPFGAVDPVVREHLQTEFLRLQSQVRKTVLFVTHDIEEAVRLGDRIAVYGSGRIEQFDTPATVLGAPATPYVADFVGADRGLKRLSVTPIEPGDLTQPPVVHLDDPLSKAAARLASDGARWAVVLDDAERLHGWIPAEAADGAQGTVRDHARRMEAWLPVGAPLKQAFSTMLQHDAGWIAVLDDDRFLGVLTPARLHEALRRSIDADAGGIARGDVELQTVADA</sequence>
<evidence type="ECO:0000256" key="2">
    <source>
        <dbReference type="ARBA" id="ARBA00022448"/>
    </source>
</evidence>
<dbReference type="OrthoDB" id="9802264at2"/>
<dbReference type="CDD" id="cd03295">
    <property type="entry name" value="ABC_OpuCA_Osmoprotection"/>
    <property type="match status" value="1"/>
</dbReference>
<name>A0A1V4DDD8_9ACTN</name>
<accession>A0A1V4DDD8</accession>
<dbReference type="Pfam" id="PF00005">
    <property type="entry name" value="ABC_tran"/>
    <property type="match status" value="1"/>
</dbReference>
<feature type="domain" description="ABC transporter" evidence="8">
    <location>
        <begin position="2"/>
        <end position="237"/>
    </location>
</feature>
<keyword evidence="11" id="KW-1185">Reference proteome</keyword>
<gene>
    <name evidence="10" type="ORF">VT50_0200260</name>
</gene>
<evidence type="ECO:0000313" key="10">
    <source>
        <dbReference type="EMBL" id="OPF84518.1"/>
    </source>
</evidence>
<dbReference type="InterPro" id="IPR003439">
    <property type="entry name" value="ABC_transporter-like_ATP-bd"/>
</dbReference>
<keyword evidence="2" id="KW-0813">Transport</keyword>
<dbReference type="InterPro" id="IPR017871">
    <property type="entry name" value="ABC_transporter-like_CS"/>
</dbReference>
<dbReference type="AlphaFoldDB" id="A0A1V4DDD8"/>
<dbReference type="PROSITE" id="PS00211">
    <property type="entry name" value="ABC_TRANSPORTER_1"/>
    <property type="match status" value="1"/>
</dbReference>
<dbReference type="InterPro" id="IPR027417">
    <property type="entry name" value="P-loop_NTPase"/>
</dbReference>
<comment type="caution">
    <text evidence="10">The sequence shown here is derived from an EMBL/GenBank/DDBJ whole genome shotgun (WGS) entry which is preliminary data.</text>
</comment>
<dbReference type="SMART" id="SM00382">
    <property type="entry name" value="AAA"/>
    <property type="match status" value="1"/>
</dbReference>
<dbReference type="SUPFAM" id="SSF54631">
    <property type="entry name" value="CBS-domain pair"/>
    <property type="match status" value="1"/>
</dbReference>
<dbReference type="InterPro" id="IPR000644">
    <property type="entry name" value="CBS_dom"/>
</dbReference>
<evidence type="ECO:0000256" key="5">
    <source>
        <dbReference type="ARBA" id="ARBA00022840"/>
    </source>
</evidence>
<keyword evidence="5 10" id="KW-0067">ATP-binding</keyword>
<dbReference type="EC" id="7.6.2.9" evidence="6"/>
<dbReference type="InterPro" id="IPR003593">
    <property type="entry name" value="AAA+_ATPase"/>
</dbReference>
<feature type="domain" description="CBS" evidence="9">
    <location>
        <begin position="312"/>
        <end position="367"/>
    </location>
</feature>
<dbReference type="GO" id="GO:0015418">
    <property type="term" value="F:ABC-type quaternary ammonium compound transporting activity"/>
    <property type="evidence" value="ECO:0007669"/>
    <property type="project" value="UniProtKB-EC"/>
</dbReference>
<dbReference type="PROSITE" id="PS51371">
    <property type="entry name" value="CBS"/>
    <property type="match status" value="1"/>
</dbReference>
<keyword evidence="4" id="KW-0547">Nucleotide-binding</keyword>
<organism evidence="10 11">
    <name type="scientific">Streptomyces antioxidans</name>
    <dbReference type="NCBI Taxonomy" id="1507734"/>
    <lineage>
        <taxon>Bacteria</taxon>
        <taxon>Bacillati</taxon>
        <taxon>Actinomycetota</taxon>
        <taxon>Actinomycetes</taxon>
        <taxon>Kitasatosporales</taxon>
        <taxon>Streptomycetaceae</taxon>
        <taxon>Streptomyces</taxon>
    </lineage>
</organism>
<dbReference type="GO" id="GO:0031460">
    <property type="term" value="P:glycine betaine transport"/>
    <property type="evidence" value="ECO:0007669"/>
    <property type="project" value="InterPro"/>
</dbReference>
<dbReference type="RefSeq" id="WP_046087117.1">
    <property type="nucleotide sequence ID" value="NZ_LAKD02000001.1"/>
</dbReference>
<dbReference type="GO" id="GO:0005524">
    <property type="term" value="F:ATP binding"/>
    <property type="evidence" value="ECO:0007669"/>
    <property type="project" value="UniProtKB-KW"/>
</dbReference>
<evidence type="ECO:0000256" key="4">
    <source>
        <dbReference type="ARBA" id="ARBA00022741"/>
    </source>
</evidence>